<sequence>MTMITVTHVETGEVVRQLGPYPDARAARVAAGETAGQPLTWQRDLETWRAEKYPWLTTSRLTSLMRKSPMADSAAWVGAAIAAAAAVAGFLSWQQTRRSADADTAMVKLEKDRDERARRAEAHANSLRIDFTFPDAHRVFLRNLSPYRIDVLELKVQSDELEPLYRESQGDPEVWQGARVIDPGAAGCFLDGNSAGFAGDAFPVGLSSPVHARIKWRGDVYELTTVLERHEASFVSNHTQVTRNGMLISRPDDL</sequence>
<keyword evidence="1" id="KW-0812">Transmembrane</keyword>
<name>A0ABW1ZQ78_9DEIO</name>
<reference evidence="3" key="1">
    <citation type="journal article" date="2019" name="Int. J. Syst. Evol. Microbiol.">
        <title>The Global Catalogue of Microorganisms (GCM) 10K type strain sequencing project: providing services to taxonomists for standard genome sequencing and annotation.</title>
        <authorList>
            <consortium name="The Broad Institute Genomics Platform"/>
            <consortium name="The Broad Institute Genome Sequencing Center for Infectious Disease"/>
            <person name="Wu L."/>
            <person name="Ma J."/>
        </authorList>
    </citation>
    <scope>NUCLEOTIDE SEQUENCE [LARGE SCALE GENOMIC DNA]</scope>
    <source>
        <strain evidence="3">CCUG 63830</strain>
    </source>
</reference>
<keyword evidence="3" id="KW-1185">Reference proteome</keyword>
<dbReference type="Proteomes" id="UP001596317">
    <property type="component" value="Unassembled WGS sequence"/>
</dbReference>
<evidence type="ECO:0000313" key="2">
    <source>
        <dbReference type="EMBL" id="MFC6662861.1"/>
    </source>
</evidence>
<gene>
    <name evidence="2" type="ORF">ACFP90_22730</name>
</gene>
<feature type="transmembrane region" description="Helical" evidence="1">
    <location>
        <begin position="74"/>
        <end position="93"/>
    </location>
</feature>
<evidence type="ECO:0000256" key="1">
    <source>
        <dbReference type="SAM" id="Phobius"/>
    </source>
</evidence>
<accession>A0ABW1ZQ78</accession>
<evidence type="ECO:0000313" key="3">
    <source>
        <dbReference type="Proteomes" id="UP001596317"/>
    </source>
</evidence>
<dbReference type="EMBL" id="JBHSWB010000002">
    <property type="protein sequence ID" value="MFC6662861.1"/>
    <property type="molecule type" value="Genomic_DNA"/>
</dbReference>
<dbReference type="RefSeq" id="WP_380058775.1">
    <property type="nucleotide sequence ID" value="NZ_JBHSWB010000002.1"/>
</dbReference>
<organism evidence="2 3">
    <name type="scientific">Deinococcus multiflagellatus</name>
    <dbReference type="NCBI Taxonomy" id="1656887"/>
    <lineage>
        <taxon>Bacteria</taxon>
        <taxon>Thermotogati</taxon>
        <taxon>Deinococcota</taxon>
        <taxon>Deinococci</taxon>
        <taxon>Deinococcales</taxon>
        <taxon>Deinococcaceae</taxon>
        <taxon>Deinococcus</taxon>
    </lineage>
</organism>
<protein>
    <recommendedName>
        <fullName evidence="4">FHA domain-containing protein</fullName>
    </recommendedName>
</protein>
<comment type="caution">
    <text evidence="2">The sequence shown here is derived from an EMBL/GenBank/DDBJ whole genome shotgun (WGS) entry which is preliminary data.</text>
</comment>
<keyword evidence="1" id="KW-1133">Transmembrane helix</keyword>
<evidence type="ECO:0008006" key="4">
    <source>
        <dbReference type="Google" id="ProtNLM"/>
    </source>
</evidence>
<keyword evidence="1" id="KW-0472">Membrane</keyword>
<proteinExistence type="predicted"/>